<dbReference type="AlphaFoldDB" id="A0AAD8E995"/>
<proteinExistence type="predicted"/>
<feature type="non-terminal residue" evidence="1">
    <location>
        <position position="155"/>
    </location>
</feature>
<accession>A0AAD8E995</accession>
<protein>
    <submittedName>
        <fullName evidence="1">Uncharacterized protein</fullName>
    </submittedName>
</protein>
<comment type="caution">
    <text evidence="1">The sequence shown here is derived from an EMBL/GenBank/DDBJ whole genome shotgun (WGS) entry which is preliminary data.</text>
</comment>
<keyword evidence="2" id="KW-1185">Reference proteome</keyword>
<sequence>EFKNKSSEGLHEELLAFKFQYFHPNLLGLFRVIIFRLSTSRHSHFYGDGEYTNQIPQITLRDGRIVNKTIGIEHAFMTIFNRIKPQIYETGDPRFLNRNTLRNFNQYSKNAAARALNHLLMEVDLNGDVGTYFEMRIKINQEFHNWVQLSKERYL</sequence>
<reference evidence="1" key="1">
    <citation type="journal article" date="2023" name="IScience">
        <title>Live-bearing cockroach genome reveals convergent evolutionary mechanisms linked to viviparity in insects and beyond.</title>
        <authorList>
            <person name="Fouks B."/>
            <person name="Harrison M.C."/>
            <person name="Mikhailova A.A."/>
            <person name="Marchal E."/>
            <person name="English S."/>
            <person name="Carruthers M."/>
            <person name="Jennings E.C."/>
            <person name="Chiamaka E.L."/>
            <person name="Frigard R.A."/>
            <person name="Pippel M."/>
            <person name="Attardo G.M."/>
            <person name="Benoit J.B."/>
            <person name="Bornberg-Bauer E."/>
            <person name="Tobe S.S."/>
        </authorList>
    </citation>
    <scope>NUCLEOTIDE SEQUENCE</scope>
    <source>
        <strain evidence="1">Stay&amp;Tobe</strain>
    </source>
</reference>
<dbReference type="EMBL" id="JASPKZ010007936">
    <property type="protein sequence ID" value="KAJ9581382.1"/>
    <property type="molecule type" value="Genomic_DNA"/>
</dbReference>
<feature type="non-terminal residue" evidence="1">
    <location>
        <position position="1"/>
    </location>
</feature>
<organism evidence="1 2">
    <name type="scientific">Diploptera punctata</name>
    <name type="common">Pacific beetle cockroach</name>
    <dbReference type="NCBI Taxonomy" id="6984"/>
    <lineage>
        <taxon>Eukaryota</taxon>
        <taxon>Metazoa</taxon>
        <taxon>Ecdysozoa</taxon>
        <taxon>Arthropoda</taxon>
        <taxon>Hexapoda</taxon>
        <taxon>Insecta</taxon>
        <taxon>Pterygota</taxon>
        <taxon>Neoptera</taxon>
        <taxon>Polyneoptera</taxon>
        <taxon>Dictyoptera</taxon>
        <taxon>Blattodea</taxon>
        <taxon>Blaberoidea</taxon>
        <taxon>Blaberidae</taxon>
        <taxon>Diplopterinae</taxon>
        <taxon>Diploptera</taxon>
    </lineage>
</organism>
<reference evidence="1" key="2">
    <citation type="submission" date="2023-05" db="EMBL/GenBank/DDBJ databases">
        <authorList>
            <person name="Fouks B."/>
        </authorList>
    </citation>
    <scope>NUCLEOTIDE SEQUENCE</scope>
    <source>
        <strain evidence="1">Stay&amp;Tobe</strain>
        <tissue evidence="1">Testes</tissue>
    </source>
</reference>
<gene>
    <name evidence="1" type="ORF">L9F63_023439</name>
</gene>
<name>A0AAD8E995_DIPPU</name>
<evidence type="ECO:0000313" key="2">
    <source>
        <dbReference type="Proteomes" id="UP001233999"/>
    </source>
</evidence>
<evidence type="ECO:0000313" key="1">
    <source>
        <dbReference type="EMBL" id="KAJ9581382.1"/>
    </source>
</evidence>
<dbReference type="Proteomes" id="UP001233999">
    <property type="component" value="Unassembled WGS sequence"/>
</dbReference>